<dbReference type="Proteomes" id="UP000198948">
    <property type="component" value="Unassembled WGS sequence"/>
</dbReference>
<accession>A0A1H9QSH4</accession>
<proteinExistence type="predicted"/>
<dbReference type="Gene3D" id="1.10.357.10">
    <property type="entry name" value="Tetracycline Repressor, domain 2"/>
    <property type="match status" value="1"/>
</dbReference>
<dbReference type="PROSITE" id="PS50977">
    <property type="entry name" value="HTH_TETR_2"/>
    <property type="match status" value="1"/>
</dbReference>
<dbReference type="PROSITE" id="PS01081">
    <property type="entry name" value="HTH_TETR_1"/>
    <property type="match status" value="1"/>
</dbReference>
<evidence type="ECO:0000259" key="5">
    <source>
        <dbReference type="PROSITE" id="PS50977"/>
    </source>
</evidence>
<evidence type="ECO:0000256" key="2">
    <source>
        <dbReference type="ARBA" id="ARBA00023125"/>
    </source>
</evidence>
<evidence type="ECO:0000313" key="6">
    <source>
        <dbReference type="EMBL" id="SER63185.1"/>
    </source>
</evidence>
<dbReference type="RefSeq" id="WP_177165657.1">
    <property type="nucleotide sequence ID" value="NZ_FOHA01000002.1"/>
</dbReference>
<evidence type="ECO:0000256" key="3">
    <source>
        <dbReference type="ARBA" id="ARBA00023163"/>
    </source>
</evidence>
<dbReference type="GO" id="GO:0045892">
    <property type="term" value="P:negative regulation of DNA-templated transcription"/>
    <property type="evidence" value="ECO:0007669"/>
    <property type="project" value="UniProtKB-ARBA"/>
</dbReference>
<keyword evidence="1" id="KW-0805">Transcription regulation</keyword>
<reference evidence="6 7" key="1">
    <citation type="submission" date="2016-10" db="EMBL/GenBank/DDBJ databases">
        <authorList>
            <person name="de Groot N.N."/>
        </authorList>
    </citation>
    <scope>NUCLEOTIDE SEQUENCE [LARGE SCALE GENOMIC DNA]</scope>
    <source>
        <strain evidence="6 7">DSM 13760</strain>
    </source>
</reference>
<dbReference type="Pfam" id="PF00440">
    <property type="entry name" value="TetR_N"/>
    <property type="match status" value="1"/>
</dbReference>
<feature type="domain" description="HTH tetR-type" evidence="5">
    <location>
        <begin position="16"/>
        <end position="76"/>
    </location>
</feature>
<evidence type="ECO:0000313" key="7">
    <source>
        <dbReference type="Proteomes" id="UP000198948"/>
    </source>
</evidence>
<organism evidence="6 7">
    <name type="scientific">Isobaculum melis</name>
    <dbReference type="NCBI Taxonomy" id="142588"/>
    <lineage>
        <taxon>Bacteria</taxon>
        <taxon>Bacillati</taxon>
        <taxon>Bacillota</taxon>
        <taxon>Bacilli</taxon>
        <taxon>Lactobacillales</taxon>
        <taxon>Carnobacteriaceae</taxon>
        <taxon>Isobaculum</taxon>
    </lineage>
</organism>
<dbReference type="InterPro" id="IPR009057">
    <property type="entry name" value="Homeodomain-like_sf"/>
</dbReference>
<dbReference type="Gene3D" id="1.10.10.60">
    <property type="entry name" value="Homeodomain-like"/>
    <property type="match status" value="1"/>
</dbReference>
<evidence type="ECO:0000256" key="4">
    <source>
        <dbReference type="PROSITE-ProRule" id="PRU00335"/>
    </source>
</evidence>
<dbReference type="EMBL" id="FOHA01000002">
    <property type="protein sequence ID" value="SER63185.1"/>
    <property type="molecule type" value="Genomic_DNA"/>
</dbReference>
<dbReference type="STRING" id="142588.SAMN04488559_102246"/>
<sequence>MTDETIYREPQQKRSIEKKERILAASYAQFCQNGYAQTTMNDIAKSAKVSVGTVYSYFKDKKMIFKLVYETYVNSLEQTFELAQYQEITSIAALEELFIRSIKDLIKLHQDSINFQKETKMLYQIDEEVAKLSDASYQKSLDFIKEALQSTKVALRVTDFDAAAILIRVLCDGVVDQITFYPELISEKKADQLIQETTEMLKRYLCVMNED</sequence>
<dbReference type="PANTHER" id="PTHR43479">
    <property type="entry name" value="ACREF/ENVCD OPERON REPRESSOR-RELATED"/>
    <property type="match status" value="1"/>
</dbReference>
<name>A0A1H9QSH4_9LACT</name>
<keyword evidence="2 4" id="KW-0238">DNA-binding</keyword>
<gene>
    <name evidence="6" type="ORF">SAMN04488559_102246</name>
</gene>
<feature type="DNA-binding region" description="H-T-H motif" evidence="4">
    <location>
        <begin position="39"/>
        <end position="58"/>
    </location>
</feature>
<evidence type="ECO:0000256" key="1">
    <source>
        <dbReference type="ARBA" id="ARBA00023015"/>
    </source>
</evidence>
<keyword evidence="7" id="KW-1185">Reference proteome</keyword>
<dbReference type="InterPro" id="IPR050624">
    <property type="entry name" value="HTH-type_Tx_Regulator"/>
</dbReference>
<dbReference type="PANTHER" id="PTHR43479:SF11">
    <property type="entry name" value="ACREF_ENVCD OPERON REPRESSOR-RELATED"/>
    <property type="match status" value="1"/>
</dbReference>
<protein>
    <submittedName>
        <fullName evidence="6">DNA-binding transcriptional regulator, AcrR family</fullName>
    </submittedName>
</protein>
<dbReference type="FunFam" id="1.10.10.60:FF:000141">
    <property type="entry name" value="TetR family transcriptional regulator"/>
    <property type="match status" value="1"/>
</dbReference>
<dbReference type="AlphaFoldDB" id="A0A1H9QSH4"/>
<dbReference type="GO" id="GO:0003677">
    <property type="term" value="F:DNA binding"/>
    <property type="evidence" value="ECO:0007669"/>
    <property type="project" value="UniProtKB-UniRule"/>
</dbReference>
<dbReference type="PRINTS" id="PR00455">
    <property type="entry name" value="HTHTETR"/>
</dbReference>
<dbReference type="SUPFAM" id="SSF46689">
    <property type="entry name" value="Homeodomain-like"/>
    <property type="match status" value="1"/>
</dbReference>
<dbReference type="InterPro" id="IPR001647">
    <property type="entry name" value="HTH_TetR"/>
</dbReference>
<keyword evidence="3" id="KW-0804">Transcription</keyword>
<dbReference type="InterPro" id="IPR023772">
    <property type="entry name" value="DNA-bd_HTH_TetR-type_CS"/>
</dbReference>